<feature type="chain" id="PRO_5043324759" evidence="2">
    <location>
        <begin position="28"/>
        <end position="182"/>
    </location>
</feature>
<accession>A0AAU7KGI9</accession>
<dbReference type="Gene3D" id="2.40.160.20">
    <property type="match status" value="1"/>
</dbReference>
<evidence type="ECO:0000256" key="1">
    <source>
        <dbReference type="ARBA" id="ARBA00022729"/>
    </source>
</evidence>
<gene>
    <name evidence="4" type="ORF">NFG58_19735</name>
</gene>
<dbReference type="SUPFAM" id="SSF56925">
    <property type="entry name" value="OMPA-like"/>
    <property type="match status" value="1"/>
</dbReference>
<organism evidence="4">
    <name type="scientific">Halomonas sp. RT37</name>
    <dbReference type="NCBI Taxonomy" id="2950872"/>
    <lineage>
        <taxon>Bacteria</taxon>
        <taxon>Pseudomonadati</taxon>
        <taxon>Pseudomonadota</taxon>
        <taxon>Gammaproteobacteria</taxon>
        <taxon>Oceanospirillales</taxon>
        <taxon>Halomonadaceae</taxon>
        <taxon>Halomonas</taxon>
    </lineage>
</organism>
<evidence type="ECO:0000259" key="3">
    <source>
        <dbReference type="Pfam" id="PF13505"/>
    </source>
</evidence>
<protein>
    <submittedName>
        <fullName evidence="4">Outer membrane beta-barrel protein</fullName>
    </submittedName>
</protein>
<evidence type="ECO:0000313" key="4">
    <source>
        <dbReference type="EMBL" id="XBO70805.1"/>
    </source>
</evidence>
<evidence type="ECO:0000256" key="2">
    <source>
        <dbReference type="SAM" id="SignalP"/>
    </source>
</evidence>
<proteinExistence type="predicted"/>
<keyword evidence="1 2" id="KW-0732">Signal</keyword>
<dbReference type="AlphaFoldDB" id="A0AAU7KGI9"/>
<feature type="domain" description="Outer membrane protein beta-barrel" evidence="3">
    <location>
        <begin position="14"/>
        <end position="182"/>
    </location>
</feature>
<feature type="signal peptide" evidence="2">
    <location>
        <begin position="1"/>
        <end position="27"/>
    </location>
</feature>
<reference evidence="4" key="1">
    <citation type="submission" date="2022-06" db="EMBL/GenBank/DDBJ databases">
        <title>A novel DMS-producing enzyme.</title>
        <authorList>
            <person name="Zhang Y."/>
        </authorList>
    </citation>
    <scope>NUCLEOTIDE SEQUENCE</scope>
    <source>
        <strain evidence="4">RT37</strain>
    </source>
</reference>
<dbReference type="InterPro" id="IPR027385">
    <property type="entry name" value="Beta-barrel_OMP"/>
</dbReference>
<dbReference type="InterPro" id="IPR011250">
    <property type="entry name" value="OMP/PagP_B-barrel"/>
</dbReference>
<sequence length="182" mass="19006">MSRILRRMALVGAALGLALLTSTHCVAGGSTGLYVGVGAGQMQGDDDFDDEASAAKVFAGYNFGWLPFLDLGAELSYLNGGELDGEVDGTSARLEVESLQAMGIAGFSFGPFGVYGKAGMADWDADRSGNGLNKDYSGTDPVFGLGARVQLFDVTGRLEVERIDADEIGHVDSLTGSVVYTF</sequence>
<dbReference type="RefSeq" id="WP_052704403.1">
    <property type="nucleotide sequence ID" value="NZ_CP098827.1"/>
</dbReference>
<name>A0AAU7KGI9_9GAMM</name>
<dbReference type="Pfam" id="PF13505">
    <property type="entry name" value="OMP_b-brl"/>
    <property type="match status" value="1"/>
</dbReference>
<dbReference type="EMBL" id="CP098827">
    <property type="protein sequence ID" value="XBO70805.1"/>
    <property type="molecule type" value="Genomic_DNA"/>
</dbReference>